<dbReference type="PROSITE" id="PS51257">
    <property type="entry name" value="PROKAR_LIPOPROTEIN"/>
    <property type="match status" value="1"/>
</dbReference>
<keyword evidence="2" id="KW-1185">Reference proteome</keyword>
<evidence type="ECO:0008006" key="3">
    <source>
        <dbReference type="Google" id="ProtNLM"/>
    </source>
</evidence>
<dbReference type="EMBL" id="WSFT01000033">
    <property type="protein sequence ID" value="MBS4538464.1"/>
    <property type="molecule type" value="Genomic_DNA"/>
</dbReference>
<name>A0A942Z8X2_9FIRM</name>
<dbReference type="AlphaFoldDB" id="A0A942Z8X2"/>
<accession>A0A942Z8X2</accession>
<dbReference type="Proteomes" id="UP000724672">
    <property type="component" value="Unassembled WGS sequence"/>
</dbReference>
<organism evidence="1 2">
    <name type="scientific">Anaeromonas frigoriresistens</name>
    <dbReference type="NCBI Taxonomy" id="2683708"/>
    <lineage>
        <taxon>Bacteria</taxon>
        <taxon>Bacillati</taxon>
        <taxon>Bacillota</taxon>
        <taxon>Tissierellia</taxon>
        <taxon>Tissierellales</taxon>
        <taxon>Thermohalobacteraceae</taxon>
        <taxon>Anaeromonas</taxon>
    </lineage>
</organism>
<gene>
    <name evidence="1" type="ORF">GOQ27_08305</name>
</gene>
<comment type="caution">
    <text evidence="1">The sequence shown here is derived from an EMBL/GenBank/DDBJ whole genome shotgun (WGS) entry which is preliminary data.</text>
</comment>
<sequence length="136" mass="16064">MNRIILLLIIVILLVGCKQKNELIKTDDNINDKDEKIIKEFRSHHDYSKEELKSLNIKYLGEVDGFRIYFVPYKGSNGILNERDWIKEGAVFPIESHTRILGVQYNKLYTLSNLVYETQINIKQLYELLPEEFKTK</sequence>
<evidence type="ECO:0000313" key="1">
    <source>
        <dbReference type="EMBL" id="MBS4538464.1"/>
    </source>
</evidence>
<evidence type="ECO:0000313" key="2">
    <source>
        <dbReference type="Proteomes" id="UP000724672"/>
    </source>
</evidence>
<proteinExistence type="predicted"/>
<protein>
    <recommendedName>
        <fullName evidence="3">Lipoprotein</fullName>
    </recommendedName>
</protein>
<reference evidence="1" key="1">
    <citation type="submission" date="2019-12" db="EMBL/GenBank/DDBJ databases">
        <title>Clostridiaceae gen. nov. sp. nov., isolated from sediment in Xinjiang, China.</title>
        <authorList>
            <person name="Zhang R."/>
        </authorList>
    </citation>
    <scope>NUCLEOTIDE SEQUENCE</scope>
    <source>
        <strain evidence="1">D2Q-11</strain>
    </source>
</reference>
<dbReference type="RefSeq" id="WP_203366391.1">
    <property type="nucleotide sequence ID" value="NZ_WSFT01000033.1"/>
</dbReference>